<proteinExistence type="predicted"/>
<dbReference type="SMART" id="SM00579">
    <property type="entry name" value="FBD"/>
    <property type="match status" value="1"/>
</dbReference>
<organism evidence="2 3">
    <name type="scientific">Papaver atlanticum</name>
    <dbReference type="NCBI Taxonomy" id="357466"/>
    <lineage>
        <taxon>Eukaryota</taxon>
        <taxon>Viridiplantae</taxon>
        <taxon>Streptophyta</taxon>
        <taxon>Embryophyta</taxon>
        <taxon>Tracheophyta</taxon>
        <taxon>Spermatophyta</taxon>
        <taxon>Magnoliopsida</taxon>
        <taxon>Ranunculales</taxon>
        <taxon>Papaveraceae</taxon>
        <taxon>Papaveroideae</taxon>
        <taxon>Papaver</taxon>
    </lineage>
</organism>
<reference evidence="2" key="1">
    <citation type="submission" date="2022-04" db="EMBL/GenBank/DDBJ databases">
        <title>A functionally conserved STORR gene fusion in Papaver species that diverged 16.8 million years ago.</title>
        <authorList>
            <person name="Catania T."/>
        </authorList>
    </citation>
    <scope>NUCLEOTIDE SEQUENCE</scope>
    <source>
        <strain evidence="2">S-188037</strain>
    </source>
</reference>
<dbReference type="AlphaFoldDB" id="A0AAD4XTQ8"/>
<protein>
    <recommendedName>
        <fullName evidence="1">FBD domain-containing protein</fullName>
    </recommendedName>
</protein>
<name>A0AAD4XTQ8_9MAGN</name>
<feature type="domain" description="FBD" evidence="1">
    <location>
        <begin position="143"/>
        <end position="226"/>
    </location>
</feature>
<dbReference type="EMBL" id="JAJJMB010003518">
    <property type="protein sequence ID" value="KAI3947300.1"/>
    <property type="molecule type" value="Genomic_DNA"/>
</dbReference>
<evidence type="ECO:0000313" key="3">
    <source>
        <dbReference type="Proteomes" id="UP001202328"/>
    </source>
</evidence>
<dbReference type="PANTHER" id="PTHR31900">
    <property type="entry name" value="F-BOX/RNI SUPERFAMILY PROTEIN-RELATED"/>
    <property type="match status" value="1"/>
</dbReference>
<accession>A0AAD4XTQ8</accession>
<dbReference type="PANTHER" id="PTHR31900:SF30">
    <property type="entry name" value="SUPERFAMILY PROTEIN, PUTATIVE-RELATED"/>
    <property type="match status" value="1"/>
</dbReference>
<evidence type="ECO:0000313" key="2">
    <source>
        <dbReference type="EMBL" id="KAI3947300.1"/>
    </source>
</evidence>
<dbReference type="Pfam" id="PF08387">
    <property type="entry name" value="FBD"/>
    <property type="match status" value="1"/>
</dbReference>
<sequence>MCFCAITKIDAPNLMSITINDSIRKSLVVDSFPSLLDADIRRMYSEKNNEVDLIPNFVKKLSNVKHLKLSGLIFQNLKMANVQPSSFLTFINLITLEVCFIKTWQVRSLFTFLHFSPNLESLVFSGVCCPYNGDALTLDVVPHCLLMHLNSIEFQDFKGQLKELDLVKLFLQNAGVLQTVIIGISSDLSVDSDKKKRKDVEDFNKKIMEQLLNYKWASTDCVIKLPSSPCSYQNR</sequence>
<keyword evidence="3" id="KW-1185">Reference proteome</keyword>
<gene>
    <name evidence="2" type="ORF">MKW98_030886</name>
</gene>
<dbReference type="InterPro" id="IPR006566">
    <property type="entry name" value="FBD"/>
</dbReference>
<dbReference type="SUPFAM" id="SSF52047">
    <property type="entry name" value="RNI-like"/>
    <property type="match status" value="1"/>
</dbReference>
<dbReference type="InterPro" id="IPR050232">
    <property type="entry name" value="FBL13/AtMIF1-like"/>
</dbReference>
<dbReference type="Proteomes" id="UP001202328">
    <property type="component" value="Unassembled WGS sequence"/>
</dbReference>
<evidence type="ECO:0000259" key="1">
    <source>
        <dbReference type="SMART" id="SM00579"/>
    </source>
</evidence>
<comment type="caution">
    <text evidence="2">The sequence shown here is derived from an EMBL/GenBank/DDBJ whole genome shotgun (WGS) entry which is preliminary data.</text>
</comment>